<dbReference type="AlphaFoldDB" id="A0A8F4KIX7"/>
<protein>
    <submittedName>
        <fullName evidence="1">Uncharacterized protein</fullName>
    </submittedName>
</protein>
<sequence length="65" mass="7656">MTCLLKRKLPIRDHEEQLRELAYLRMEAAYLKKLDALFKEQNQTAQKKNTQIVKGCGLGIRLPHY</sequence>
<dbReference type="EMBL" id="CP017561">
    <property type="protein sequence ID" value="QXE07197.1"/>
    <property type="molecule type" value="Genomic_DNA"/>
</dbReference>
<accession>A0A8F4KIX7</accession>
<dbReference type="RefSeq" id="WP_027197820.1">
    <property type="nucleotide sequence ID" value="NZ_CP017561.2"/>
</dbReference>
<proteinExistence type="predicted"/>
<gene>
    <name evidence="1" type="ORF">BJG93_35230</name>
</gene>
<organism evidence="1 2">
    <name type="scientific">Paraburkholderia sprentiae WSM5005</name>
    <dbReference type="NCBI Taxonomy" id="754502"/>
    <lineage>
        <taxon>Bacteria</taxon>
        <taxon>Pseudomonadati</taxon>
        <taxon>Pseudomonadota</taxon>
        <taxon>Betaproteobacteria</taxon>
        <taxon>Burkholderiales</taxon>
        <taxon>Burkholderiaceae</taxon>
        <taxon>Paraburkholderia</taxon>
    </lineage>
</organism>
<reference evidence="1" key="1">
    <citation type="submission" date="2016-09" db="EMBL/GenBank/DDBJ databases">
        <title>The Complete Genome of Burkholderia sprentiae wsm5005.</title>
        <authorList>
            <person name="De Meyer S."/>
            <person name="Wang P."/>
            <person name="Terpolilli J."/>
        </authorList>
    </citation>
    <scope>NUCLEOTIDE SEQUENCE [LARGE SCALE GENOMIC DNA]</scope>
    <source>
        <strain evidence="1">WSM5005</strain>
    </source>
</reference>
<dbReference type="OrthoDB" id="9803878at2"/>
<evidence type="ECO:0000313" key="2">
    <source>
        <dbReference type="Proteomes" id="UP000179860"/>
    </source>
</evidence>
<keyword evidence="2" id="KW-1185">Reference proteome</keyword>
<evidence type="ECO:0000313" key="1">
    <source>
        <dbReference type="EMBL" id="QXE07197.1"/>
    </source>
</evidence>
<name>A0A8F4KIX7_9BURK</name>
<dbReference type="KEGG" id="pspw:BJG93_35230"/>
<dbReference type="Proteomes" id="UP000179860">
    <property type="component" value="Chromosome 1"/>
</dbReference>